<reference evidence="3" key="1">
    <citation type="journal article" date="2010" name="ISME J.">
        <title>The complete genome sequence of the algal symbiont Dinoroseobacter shibae: a hitchhiker's guide to life in the sea.</title>
        <authorList>
            <person name="Wagner-Dobler I."/>
            <person name="Ballhausen B."/>
            <person name="Berger M."/>
            <person name="Brinkhoff T."/>
            <person name="Buchholz I."/>
            <person name="Bunk B."/>
            <person name="Cypionka H."/>
            <person name="Daniel R."/>
            <person name="Drepper T."/>
            <person name="Gerdts G."/>
            <person name="Hahnke S."/>
            <person name="Han C."/>
            <person name="Jahn D."/>
            <person name="Kalhoefer D."/>
            <person name="Kiss H."/>
            <person name="Klenk H.P."/>
            <person name="Kyrpides N."/>
            <person name="Liebl W."/>
            <person name="Liesegang H."/>
            <person name="Meincke L."/>
            <person name="Pati A."/>
            <person name="Petersen J."/>
            <person name="Piekarski T."/>
            <person name="Pommerenke C."/>
            <person name="Pradella S."/>
            <person name="Pukall R."/>
            <person name="Rabus R."/>
            <person name="Stackebrandt E."/>
            <person name="Thole S."/>
            <person name="Thompson L."/>
            <person name="Tielen P."/>
            <person name="Tomasch J."/>
            <person name="von Jan M."/>
            <person name="Wanphrut N."/>
            <person name="Wichels A."/>
            <person name="Zech H."/>
            <person name="Simon M."/>
        </authorList>
    </citation>
    <scope>NUCLEOTIDE SEQUENCE [LARGE SCALE GENOMIC DNA]</scope>
    <source>
        <strain evidence="3">DSM 16493 / NCIMB 14021 / DFL 12</strain>
    </source>
</reference>
<dbReference type="KEGG" id="dsh:Dshi_2989"/>
<feature type="chain" id="PRO_5002726040" description="Lipoprotein" evidence="1">
    <location>
        <begin position="27"/>
        <end position="68"/>
    </location>
</feature>
<evidence type="ECO:0000313" key="2">
    <source>
        <dbReference type="EMBL" id="ABV94722.1"/>
    </source>
</evidence>
<organism evidence="2 3">
    <name type="scientific">Dinoroseobacter shibae (strain DSM 16493 / NCIMB 14021 / DFL 12)</name>
    <dbReference type="NCBI Taxonomy" id="398580"/>
    <lineage>
        <taxon>Bacteria</taxon>
        <taxon>Pseudomonadati</taxon>
        <taxon>Pseudomonadota</taxon>
        <taxon>Alphaproteobacteria</taxon>
        <taxon>Rhodobacterales</taxon>
        <taxon>Roseobacteraceae</taxon>
        <taxon>Dinoroseobacter</taxon>
    </lineage>
</organism>
<dbReference type="AlphaFoldDB" id="A8LKD9"/>
<evidence type="ECO:0000313" key="3">
    <source>
        <dbReference type="Proteomes" id="UP000006833"/>
    </source>
</evidence>
<keyword evidence="3" id="KW-1185">Reference proteome</keyword>
<protein>
    <recommendedName>
        <fullName evidence="4">Lipoprotein</fullName>
    </recommendedName>
</protein>
<name>A8LKD9_DINSH</name>
<evidence type="ECO:0008006" key="4">
    <source>
        <dbReference type="Google" id="ProtNLM"/>
    </source>
</evidence>
<dbReference type="eggNOG" id="ENOG502ZRPC">
    <property type="taxonomic scope" value="Bacteria"/>
</dbReference>
<gene>
    <name evidence="2" type="ordered locus">Dshi_2989</name>
</gene>
<sequence length="68" mass="6525">MMTKIAASKPALAVLCAALLGLSACSTDQVIDGSVRVAAGTTKVVAKGAIGAGKLAYHGGAKAVGALK</sequence>
<accession>A8LKD9</accession>
<dbReference type="PROSITE" id="PS51257">
    <property type="entry name" value="PROKAR_LIPOPROTEIN"/>
    <property type="match status" value="1"/>
</dbReference>
<dbReference type="HOGENOM" id="CLU_2809774_0_0_5"/>
<dbReference type="Proteomes" id="UP000006833">
    <property type="component" value="Chromosome"/>
</dbReference>
<proteinExistence type="predicted"/>
<keyword evidence="1" id="KW-0732">Signal</keyword>
<dbReference type="EMBL" id="CP000830">
    <property type="protein sequence ID" value="ABV94722.1"/>
    <property type="molecule type" value="Genomic_DNA"/>
</dbReference>
<feature type="signal peptide" evidence="1">
    <location>
        <begin position="1"/>
        <end position="26"/>
    </location>
</feature>
<evidence type="ECO:0000256" key="1">
    <source>
        <dbReference type="SAM" id="SignalP"/>
    </source>
</evidence>